<evidence type="ECO:0000313" key="1">
    <source>
        <dbReference type="EMBL" id="JAD17308.1"/>
    </source>
</evidence>
<proteinExistence type="predicted"/>
<sequence>MDTTPVKRQTIWSLIFSTNFTWKNFF</sequence>
<organism evidence="1">
    <name type="scientific">Arundo donax</name>
    <name type="common">Giant reed</name>
    <name type="synonym">Donax arundinaceus</name>
    <dbReference type="NCBI Taxonomy" id="35708"/>
    <lineage>
        <taxon>Eukaryota</taxon>
        <taxon>Viridiplantae</taxon>
        <taxon>Streptophyta</taxon>
        <taxon>Embryophyta</taxon>
        <taxon>Tracheophyta</taxon>
        <taxon>Spermatophyta</taxon>
        <taxon>Magnoliopsida</taxon>
        <taxon>Liliopsida</taxon>
        <taxon>Poales</taxon>
        <taxon>Poaceae</taxon>
        <taxon>PACMAD clade</taxon>
        <taxon>Arundinoideae</taxon>
        <taxon>Arundineae</taxon>
        <taxon>Arundo</taxon>
    </lineage>
</organism>
<accession>A0A0A8XX21</accession>
<reference evidence="1" key="2">
    <citation type="journal article" date="2015" name="Data Brief">
        <title>Shoot transcriptome of the giant reed, Arundo donax.</title>
        <authorList>
            <person name="Barrero R.A."/>
            <person name="Guerrero F.D."/>
            <person name="Moolhuijzen P."/>
            <person name="Goolsby J.A."/>
            <person name="Tidwell J."/>
            <person name="Bellgard S.E."/>
            <person name="Bellgard M.I."/>
        </authorList>
    </citation>
    <scope>NUCLEOTIDE SEQUENCE</scope>
    <source>
        <tissue evidence="1">Shoot tissue taken approximately 20 cm above the soil surface</tissue>
    </source>
</reference>
<reference evidence="1" key="1">
    <citation type="submission" date="2014-09" db="EMBL/GenBank/DDBJ databases">
        <authorList>
            <person name="Magalhaes I.L.F."/>
            <person name="Oliveira U."/>
            <person name="Santos F.R."/>
            <person name="Vidigal T.H.D.A."/>
            <person name="Brescovit A.D."/>
            <person name="Santos A.J."/>
        </authorList>
    </citation>
    <scope>NUCLEOTIDE SEQUENCE</scope>
    <source>
        <tissue evidence="1">Shoot tissue taken approximately 20 cm above the soil surface</tissue>
    </source>
</reference>
<name>A0A0A8XX21_ARUDO</name>
<protein>
    <submittedName>
        <fullName evidence="1">Uncharacterized protein</fullName>
    </submittedName>
</protein>
<dbReference type="AlphaFoldDB" id="A0A0A8XX21"/>
<dbReference type="EMBL" id="GBRH01280587">
    <property type="protein sequence ID" value="JAD17308.1"/>
    <property type="molecule type" value="Transcribed_RNA"/>
</dbReference>